<keyword evidence="3" id="KW-1185">Reference proteome</keyword>
<evidence type="ECO:0000313" key="2">
    <source>
        <dbReference type="EMBL" id="KAI7809944.1"/>
    </source>
</evidence>
<protein>
    <submittedName>
        <fullName evidence="2">Uncharacterized protein</fullName>
    </submittedName>
</protein>
<organism evidence="2 3">
    <name type="scientific">Triplophysa rosa</name>
    <name type="common">Cave loach</name>
    <dbReference type="NCBI Taxonomy" id="992332"/>
    <lineage>
        <taxon>Eukaryota</taxon>
        <taxon>Metazoa</taxon>
        <taxon>Chordata</taxon>
        <taxon>Craniata</taxon>
        <taxon>Vertebrata</taxon>
        <taxon>Euteleostomi</taxon>
        <taxon>Actinopterygii</taxon>
        <taxon>Neopterygii</taxon>
        <taxon>Teleostei</taxon>
        <taxon>Ostariophysi</taxon>
        <taxon>Cypriniformes</taxon>
        <taxon>Nemacheilidae</taxon>
        <taxon>Triplophysa</taxon>
    </lineage>
</organism>
<gene>
    <name evidence="2" type="ORF">IRJ41_020185</name>
</gene>
<feature type="non-terminal residue" evidence="2">
    <location>
        <position position="173"/>
    </location>
</feature>
<feature type="region of interest" description="Disordered" evidence="1">
    <location>
        <begin position="1"/>
        <end position="80"/>
    </location>
</feature>
<accession>A0A9W7WXA0</accession>
<dbReference type="Proteomes" id="UP001059041">
    <property type="component" value="Linkage Group LG5"/>
</dbReference>
<evidence type="ECO:0000256" key="1">
    <source>
        <dbReference type="SAM" id="MobiDB-lite"/>
    </source>
</evidence>
<dbReference type="AlphaFoldDB" id="A0A9W7WXA0"/>
<comment type="caution">
    <text evidence="2">The sequence shown here is derived from an EMBL/GenBank/DDBJ whole genome shotgun (WGS) entry which is preliminary data.</text>
</comment>
<feature type="compositionally biased region" description="Polar residues" evidence="1">
    <location>
        <begin position="1"/>
        <end position="13"/>
    </location>
</feature>
<feature type="compositionally biased region" description="Polar residues" evidence="1">
    <location>
        <begin position="61"/>
        <end position="71"/>
    </location>
</feature>
<evidence type="ECO:0000313" key="3">
    <source>
        <dbReference type="Proteomes" id="UP001059041"/>
    </source>
</evidence>
<proteinExistence type="predicted"/>
<reference evidence="2" key="1">
    <citation type="submission" date="2021-02" db="EMBL/GenBank/DDBJ databases">
        <title>Comparative genomics reveals that relaxation of natural selection precedes convergent phenotypic evolution of cavefish.</title>
        <authorList>
            <person name="Peng Z."/>
        </authorList>
    </citation>
    <scope>NUCLEOTIDE SEQUENCE</scope>
    <source>
        <tissue evidence="2">Muscle</tissue>
    </source>
</reference>
<sequence length="173" mass="18459">GSVTSAFTRSRNTLVKVGSEPQKEADGKHRTGAISKQSSKQPLSEVLKTPPPPPASATGACVSSSYASQVANEDGDTNSRPLARFARSKSQSALWNTLTAGTGTKEKVKVQRDIPDDPRRIEQILADEIPIDGPEATEKTAVSTFPALRDKIKDTLECIVSGAIALLLFIKRS</sequence>
<name>A0A9W7WXA0_TRIRA</name>
<dbReference type="EMBL" id="JAFHDT010000005">
    <property type="protein sequence ID" value="KAI7809944.1"/>
    <property type="molecule type" value="Genomic_DNA"/>
</dbReference>